<dbReference type="GO" id="GO:0004066">
    <property type="term" value="F:asparagine synthase (glutamine-hydrolyzing) activity"/>
    <property type="evidence" value="ECO:0007669"/>
    <property type="project" value="UniProtKB-EC"/>
</dbReference>
<feature type="active site" description="For GATase activity" evidence="8">
    <location>
        <position position="4"/>
    </location>
</feature>
<keyword evidence="8" id="KW-0061">Asparagine biosynthesis</keyword>
<dbReference type="Pfam" id="PF00733">
    <property type="entry name" value="Asn_synthase"/>
    <property type="match status" value="1"/>
</dbReference>
<evidence type="ECO:0000256" key="5">
    <source>
        <dbReference type="ARBA" id="ARBA00022840"/>
    </source>
</evidence>
<evidence type="ECO:0000256" key="1">
    <source>
        <dbReference type="ARBA" id="ARBA00005187"/>
    </source>
</evidence>
<dbReference type="InterPro" id="IPR051786">
    <property type="entry name" value="ASN_synthetase/amidase"/>
</dbReference>
<evidence type="ECO:0000313" key="12">
    <source>
        <dbReference type="EMBL" id="SKB24632.1"/>
    </source>
</evidence>
<accession>A0A4D8TTQ9</accession>
<feature type="binding site" evidence="9">
    <location>
        <position position="102"/>
    </location>
    <ligand>
        <name>L-glutamine</name>
        <dbReference type="ChEBI" id="CHEBI:58359"/>
    </ligand>
</feature>
<dbReference type="CDD" id="cd01991">
    <property type="entry name" value="Asn_synthase_B_C"/>
    <property type="match status" value="1"/>
</dbReference>
<proteinExistence type="inferred from homology"/>
<dbReference type="PROSITE" id="PS51278">
    <property type="entry name" value="GATASE_TYPE_2"/>
    <property type="match status" value="1"/>
</dbReference>
<feature type="domain" description="Glutamine amidotransferase type-2" evidence="11">
    <location>
        <begin position="4"/>
        <end position="216"/>
    </location>
</feature>
<dbReference type="RefSeq" id="WP_308732667.1">
    <property type="nucleotide sequence ID" value="NZ_CADETG010000005.1"/>
</dbReference>
<name>A0A4D8TTQ9_BURGA</name>
<reference evidence="12" key="1">
    <citation type="submission" date="2017-02" db="EMBL/GenBank/DDBJ databases">
        <authorList>
            <person name="Scherlach K."/>
        </authorList>
    </citation>
    <scope>NUCLEOTIDE SEQUENCE</scope>
    <source>
        <strain evidence="12">ST036079</strain>
    </source>
</reference>
<dbReference type="GO" id="GO:0005524">
    <property type="term" value="F:ATP binding"/>
    <property type="evidence" value="ECO:0007669"/>
    <property type="project" value="UniProtKB-KW"/>
</dbReference>
<evidence type="ECO:0000256" key="8">
    <source>
        <dbReference type="PIRSR" id="PIRSR001589-1"/>
    </source>
</evidence>
<protein>
    <recommendedName>
        <fullName evidence="3">asparagine synthase (glutamine-hydrolyzing)</fullName>
        <ecNumber evidence="3">6.3.5.4</ecNumber>
    </recommendedName>
</protein>
<dbReference type="AlphaFoldDB" id="A0A4D8TTQ9"/>
<keyword evidence="6 8" id="KW-0315">Glutamine amidotransferase</keyword>
<evidence type="ECO:0000256" key="6">
    <source>
        <dbReference type="ARBA" id="ARBA00022962"/>
    </source>
</evidence>
<dbReference type="PANTHER" id="PTHR43284:SF1">
    <property type="entry name" value="ASPARAGINE SYNTHETASE"/>
    <property type="match status" value="1"/>
</dbReference>
<dbReference type="PANTHER" id="PTHR43284">
    <property type="entry name" value="ASPARAGINE SYNTHETASE (GLUTAMINE-HYDROLYZING)"/>
    <property type="match status" value="1"/>
</dbReference>
<dbReference type="Gene3D" id="3.40.50.620">
    <property type="entry name" value="HUPs"/>
    <property type="match status" value="2"/>
</dbReference>
<keyword evidence="5 9" id="KW-0067">ATP-binding</keyword>
<feature type="site" description="Important for beta-aspartyl-AMP intermediate formation" evidence="10">
    <location>
        <position position="368"/>
    </location>
</feature>
<dbReference type="InterPro" id="IPR017932">
    <property type="entry name" value="GATase_2_dom"/>
</dbReference>
<evidence type="ECO:0000256" key="4">
    <source>
        <dbReference type="ARBA" id="ARBA00022741"/>
    </source>
</evidence>
<evidence type="ECO:0000256" key="10">
    <source>
        <dbReference type="PIRSR" id="PIRSR001589-3"/>
    </source>
</evidence>
<comment type="pathway">
    <text evidence="1">Amino-acid biosynthesis; L-asparagine biosynthesis; L-asparagine from L-aspartate (L-Gln route): step 1/1.</text>
</comment>
<dbReference type="InterPro" id="IPR001962">
    <property type="entry name" value="Asn_synthase"/>
</dbReference>
<comment type="catalytic activity">
    <reaction evidence="7">
        <text>L-aspartate + L-glutamine + ATP + H2O = L-asparagine + L-glutamate + AMP + diphosphate + H(+)</text>
        <dbReference type="Rhea" id="RHEA:12228"/>
        <dbReference type="ChEBI" id="CHEBI:15377"/>
        <dbReference type="ChEBI" id="CHEBI:15378"/>
        <dbReference type="ChEBI" id="CHEBI:29985"/>
        <dbReference type="ChEBI" id="CHEBI:29991"/>
        <dbReference type="ChEBI" id="CHEBI:30616"/>
        <dbReference type="ChEBI" id="CHEBI:33019"/>
        <dbReference type="ChEBI" id="CHEBI:58048"/>
        <dbReference type="ChEBI" id="CHEBI:58359"/>
        <dbReference type="ChEBI" id="CHEBI:456215"/>
        <dbReference type="EC" id="6.3.5.4"/>
    </reaction>
</comment>
<dbReference type="InterPro" id="IPR029055">
    <property type="entry name" value="Ntn_hydrolases_N"/>
</dbReference>
<dbReference type="SUPFAM" id="SSF56235">
    <property type="entry name" value="N-terminal nucleophile aminohydrolases (Ntn hydrolases)"/>
    <property type="match status" value="1"/>
</dbReference>
<sequence length="656" mass="74075">MTVCGIAGLFDLDASRRPELACLKGMLARLRHRGPDEMGYYIDDTVALGNARLSIVDLAGGQQPVGDEAGRHWIVFNGEIYNYRAVRRELEARGVRFQSNSDTEVLLRAWIEWGPAALERLNGAYAFCLYDRADRSIVLARDRFGKRPLFYTKHDGMLMFASEMKCFLASDSFRFRFAPERLASVFRIWTPLDDHGGAFAEIDQVPAGSYLRVRDGRFETVCHAPLRLDVEPLAVDEQEAAERVREALSDSVRLRLDADVEVGIYLSGGLDSAIVASLVREQKGDGTRSFSIGFDDGEFDESGDQQLMARHLGTRHVSVDITHRDIAQAFPDALWHAETPVFRTAFVPMYLLSREVRRNGIKVVLTGEGADEAYLGYDIFKETLLREAWHELDPDSRHARLARMYPYLPQFDERNRASMYGFFNQFAGGRDKAFFSHDLRFHNSQLSMRLLAQRDDPLRALDAQAGADPRFAALAPVQRAQWLEFRTLLGGYLLSTQGDRMSLAHGVENRCPFLDPAVVRLGFATNLRFGDAYDEKYLLKRAFAARLPERLLSKPKQPYRAPDASAFLSCRPDYLEALRSEHELARLGVLDARFGAAFVERLLARPAGRIGQAENQTLLFLLSTVLLHRQFVERQAPPPPAIEPLLTRQIDGRVTV</sequence>
<keyword evidence="8" id="KW-0028">Amino-acid biosynthesis</keyword>
<dbReference type="InterPro" id="IPR014729">
    <property type="entry name" value="Rossmann-like_a/b/a_fold"/>
</dbReference>
<evidence type="ECO:0000259" key="11">
    <source>
        <dbReference type="PROSITE" id="PS51278"/>
    </source>
</evidence>
<dbReference type="Pfam" id="PF13522">
    <property type="entry name" value="GATase_6"/>
    <property type="match status" value="1"/>
</dbReference>
<keyword evidence="4 9" id="KW-0547">Nucleotide-binding</keyword>
<evidence type="ECO:0000256" key="7">
    <source>
        <dbReference type="ARBA" id="ARBA00048741"/>
    </source>
</evidence>
<dbReference type="InterPro" id="IPR006426">
    <property type="entry name" value="Asn_synth_AEB"/>
</dbReference>
<dbReference type="GO" id="GO:0006529">
    <property type="term" value="P:asparagine biosynthetic process"/>
    <property type="evidence" value="ECO:0007669"/>
    <property type="project" value="UniProtKB-KW"/>
</dbReference>
<organism evidence="12">
    <name type="scientific">Burkholderia gladioli</name>
    <name type="common">Pseudomonas marginata</name>
    <name type="synonym">Phytomonas marginata</name>
    <dbReference type="NCBI Taxonomy" id="28095"/>
    <lineage>
        <taxon>Bacteria</taxon>
        <taxon>Pseudomonadati</taxon>
        <taxon>Pseudomonadota</taxon>
        <taxon>Betaproteobacteria</taxon>
        <taxon>Burkholderiales</taxon>
        <taxon>Burkholderiaceae</taxon>
        <taxon>Burkholderia</taxon>
    </lineage>
</organism>
<dbReference type="EC" id="6.3.5.4" evidence="3"/>
<evidence type="ECO:0000256" key="9">
    <source>
        <dbReference type="PIRSR" id="PIRSR001589-2"/>
    </source>
</evidence>
<reference evidence="12" key="2">
    <citation type="submission" date="2019-04" db="EMBL/GenBank/DDBJ databases">
        <title>Antibiotic -producing symbionts dynamically transition between plant pathogenicity and insect- defensive mutualism.</title>
        <authorList>
            <person name="Florez L."/>
        </authorList>
    </citation>
    <scope>NUCLEOTIDE SEQUENCE</scope>
    <source>
        <strain evidence="12">ST036079</strain>
    </source>
</reference>
<dbReference type="Gene3D" id="3.60.20.10">
    <property type="entry name" value="Glutamine Phosphoribosylpyrophosphate, subunit 1, domain 1"/>
    <property type="match status" value="1"/>
</dbReference>
<feature type="binding site" evidence="9">
    <location>
        <position position="292"/>
    </location>
    <ligand>
        <name>ATP</name>
        <dbReference type="ChEBI" id="CHEBI:30616"/>
    </ligand>
</feature>
<dbReference type="InterPro" id="IPR033738">
    <property type="entry name" value="AsnB_N"/>
</dbReference>
<evidence type="ECO:0000256" key="2">
    <source>
        <dbReference type="ARBA" id="ARBA00005752"/>
    </source>
</evidence>
<evidence type="ECO:0000256" key="3">
    <source>
        <dbReference type="ARBA" id="ARBA00012737"/>
    </source>
</evidence>
<dbReference type="EMBL" id="LT797838">
    <property type="protein sequence ID" value="SKB24632.1"/>
    <property type="molecule type" value="Genomic_DNA"/>
</dbReference>
<dbReference type="GO" id="GO:0005829">
    <property type="term" value="C:cytosol"/>
    <property type="evidence" value="ECO:0007669"/>
    <property type="project" value="TreeGrafter"/>
</dbReference>
<comment type="similarity">
    <text evidence="2">Belongs to the asparagine synthetase family.</text>
</comment>
<dbReference type="SUPFAM" id="SSF52402">
    <property type="entry name" value="Adenine nucleotide alpha hydrolases-like"/>
    <property type="match status" value="1"/>
</dbReference>
<dbReference type="NCBIfam" id="TIGR01536">
    <property type="entry name" value="asn_synth_AEB"/>
    <property type="match status" value="1"/>
</dbReference>
<dbReference type="PIRSF" id="PIRSF001589">
    <property type="entry name" value="Asn_synthetase_glu-h"/>
    <property type="match status" value="1"/>
</dbReference>
<dbReference type="CDD" id="cd00712">
    <property type="entry name" value="AsnB"/>
    <property type="match status" value="1"/>
</dbReference>